<feature type="compositionally biased region" description="Low complexity" evidence="1">
    <location>
        <begin position="404"/>
        <end position="420"/>
    </location>
</feature>
<feature type="region of interest" description="Disordered" evidence="1">
    <location>
        <begin position="404"/>
        <end position="546"/>
    </location>
</feature>
<dbReference type="Proteomes" id="UP000054477">
    <property type="component" value="Unassembled WGS sequence"/>
</dbReference>
<evidence type="ECO:0000256" key="1">
    <source>
        <dbReference type="SAM" id="MobiDB-lite"/>
    </source>
</evidence>
<feature type="compositionally biased region" description="Basic and acidic residues" evidence="1">
    <location>
        <begin position="502"/>
        <end position="519"/>
    </location>
</feature>
<dbReference type="GO" id="GO:0008289">
    <property type="term" value="F:lipid binding"/>
    <property type="evidence" value="ECO:0007669"/>
    <property type="project" value="TreeGrafter"/>
</dbReference>
<feature type="compositionally biased region" description="Polar residues" evidence="1">
    <location>
        <begin position="312"/>
        <end position="329"/>
    </location>
</feature>
<feature type="compositionally biased region" description="Polar residues" evidence="1">
    <location>
        <begin position="452"/>
        <end position="462"/>
    </location>
</feature>
<name>A0A0C9Y9N8_9AGAR</name>
<dbReference type="InterPro" id="IPR028245">
    <property type="entry name" value="PIL1/LSP1"/>
</dbReference>
<proteinExistence type="predicted"/>
<dbReference type="Gene3D" id="1.20.1270.60">
    <property type="entry name" value="Arfaptin homology (AH) domain/BAR domain"/>
    <property type="match status" value="1"/>
</dbReference>
<dbReference type="InterPro" id="IPR027267">
    <property type="entry name" value="AH/BAR_dom_sf"/>
</dbReference>
<feature type="region of interest" description="Disordered" evidence="1">
    <location>
        <begin position="292"/>
        <end position="362"/>
    </location>
</feature>
<dbReference type="STRING" id="1095629.A0A0C9Y9N8"/>
<evidence type="ECO:0000313" key="3">
    <source>
        <dbReference type="Proteomes" id="UP000054477"/>
    </source>
</evidence>
<dbReference type="GO" id="GO:0070941">
    <property type="term" value="P:eisosome assembly"/>
    <property type="evidence" value="ECO:0007669"/>
    <property type="project" value="TreeGrafter"/>
</dbReference>
<dbReference type="GO" id="GO:0005886">
    <property type="term" value="C:plasma membrane"/>
    <property type="evidence" value="ECO:0007669"/>
    <property type="project" value="TreeGrafter"/>
</dbReference>
<keyword evidence="3" id="KW-1185">Reference proteome</keyword>
<reference evidence="3" key="2">
    <citation type="submission" date="2015-01" db="EMBL/GenBank/DDBJ databases">
        <title>Evolutionary Origins and Diversification of the Mycorrhizal Mutualists.</title>
        <authorList>
            <consortium name="DOE Joint Genome Institute"/>
            <consortium name="Mycorrhizal Genomics Consortium"/>
            <person name="Kohler A."/>
            <person name="Kuo A."/>
            <person name="Nagy L.G."/>
            <person name="Floudas D."/>
            <person name="Copeland A."/>
            <person name="Barry K.W."/>
            <person name="Cichocki N."/>
            <person name="Veneault-Fourrey C."/>
            <person name="LaButti K."/>
            <person name="Lindquist E.A."/>
            <person name="Lipzen A."/>
            <person name="Lundell T."/>
            <person name="Morin E."/>
            <person name="Murat C."/>
            <person name="Riley R."/>
            <person name="Ohm R."/>
            <person name="Sun H."/>
            <person name="Tunlid A."/>
            <person name="Henrissat B."/>
            <person name="Grigoriev I.V."/>
            <person name="Hibbett D.S."/>
            <person name="Martin F."/>
        </authorList>
    </citation>
    <scope>NUCLEOTIDE SEQUENCE [LARGE SCALE GENOMIC DNA]</scope>
    <source>
        <strain evidence="3">LaAM-08-1</strain>
    </source>
</reference>
<reference evidence="2 3" key="1">
    <citation type="submission" date="2014-04" db="EMBL/GenBank/DDBJ databases">
        <authorList>
            <consortium name="DOE Joint Genome Institute"/>
            <person name="Kuo A."/>
            <person name="Kohler A."/>
            <person name="Nagy L.G."/>
            <person name="Floudas D."/>
            <person name="Copeland A."/>
            <person name="Barry K.W."/>
            <person name="Cichocki N."/>
            <person name="Veneault-Fourrey C."/>
            <person name="LaButti K."/>
            <person name="Lindquist E.A."/>
            <person name="Lipzen A."/>
            <person name="Lundell T."/>
            <person name="Morin E."/>
            <person name="Murat C."/>
            <person name="Sun H."/>
            <person name="Tunlid A."/>
            <person name="Henrissat B."/>
            <person name="Grigoriev I.V."/>
            <person name="Hibbett D.S."/>
            <person name="Martin F."/>
            <person name="Nordberg H.P."/>
            <person name="Cantor M.N."/>
            <person name="Hua S.X."/>
        </authorList>
    </citation>
    <scope>NUCLEOTIDE SEQUENCE [LARGE SCALE GENOMIC DNA]</scope>
    <source>
        <strain evidence="2 3">LaAM-08-1</strain>
    </source>
</reference>
<feature type="region of interest" description="Disordered" evidence="1">
    <location>
        <begin position="28"/>
        <end position="56"/>
    </location>
</feature>
<dbReference type="GO" id="GO:0006897">
    <property type="term" value="P:endocytosis"/>
    <property type="evidence" value="ECO:0007669"/>
    <property type="project" value="TreeGrafter"/>
</dbReference>
<dbReference type="Pfam" id="PF13805">
    <property type="entry name" value="Pil1"/>
    <property type="match status" value="1"/>
</dbReference>
<dbReference type="AlphaFoldDB" id="A0A0C9Y9N8"/>
<accession>A0A0C9Y9N8</accession>
<dbReference type="GO" id="GO:0036286">
    <property type="term" value="C:eisosome filament"/>
    <property type="evidence" value="ECO:0007669"/>
    <property type="project" value="TreeGrafter"/>
</dbReference>
<evidence type="ECO:0000313" key="2">
    <source>
        <dbReference type="EMBL" id="KIK06932.1"/>
    </source>
</evidence>
<gene>
    <name evidence="2" type="ORF">K443DRAFT_673824</name>
</gene>
<dbReference type="HOGENOM" id="CLU_019994_0_0_1"/>
<sequence length="546" mass="57782">MPLPSFISSFADKAQSAINASPLAGHLPANLSSRPTSPDAANQPSANDAAAQGGHKSHAFDTIQHQFRSLQQQYSSTSPVQKVITAEKGVAIDFDSVSRDSKAQSKELYTWGQSEAEDLKDVTDRLAYLNFVQGSLASSLAIKLDSARASVKALRDAETALLPRRNIRAGIQNQIGRLEHAQQKGTEKNLSDLRGQLKKAEQDDLPLEREIELLKRKAVRESERLKWEAIREYGEKLVLLSQAATPIIAALPTLPPTPASPYTGAQATGAARASLQRALDSYKTGHINLPTQVAGSDLSRSDTRSFGESHASELSSISTDSKSLQSSIPTTPPVVSKPLAQVPPTEQTSPPEKALSPPINPLTLNQSPTSIPAVVNAATTPIALDSGDTSITVPTIVPTVAETGVPVSAGPSGPGPASGSLHDIKAASPLAGPRSGGLPGNEPQILAYGQPPASNGASSQKLESAEEEKKRLAASYTAHDSSFASTPSTSNPQTAAVVLPHESAEEEKKRLEREERERILQASQGEPSKKDGLEEDLPPYQEPGLQ</sequence>
<feature type="compositionally biased region" description="Low complexity" evidence="1">
    <location>
        <begin position="38"/>
        <end position="52"/>
    </location>
</feature>
<feature type="compositionally biased region" description="Basic and acidic residues" evidence="1">
    <location>
        <begin position="299"/>
        <end position="311"/>
    </location>
</feature>
<dbReference type="OrthoDB" id="5599269at2759"/>
<dbReference type="EMBL" id="KN838550">
    <property type="protein sequence ID" value="KIK06932.1"/>
    <property type="molecule type" value="Genomic_DNA"/>
</dbReference>
<dbReference type="PANTHER" id="PTHR31962">
    <property type="entry name" value="SPHINGOLIPID LONG CHAIN BASE-RESPONSIVE PROTEIN PIL1"/>
    <property type="match status" value="1"/>
</dbReference>
<protein>
    <submittedName>
        <fullName evidence="2">Unplaced genomic scaffold K443scaffold_15, whole genome shotgun sequence</fullName>
    </submittedName>
</protein>
<feature type="compositionally biased region" description="Polar residues" evidence="1">
    <location>
        <begin position="478"/>
        <end position="494"/>
    </location>
</feature>
<organism evidence="2 3">
    <name type="scientific">Laccaria amethystina LaAM-08-1</name>
    <dbReference type="NCBI Taxonomy" id="1095629"/>
    <lineage>
        <taxon>Eukaryota</taxon>
        <taxon>Fungi</taxon>
        <taxon>Dikarya</taxon>
        <taxon>Basidiomycota</taxon>
        <taxon>Agaricomycotina</taxon>
        <taxon>Agaricomycetes</taxon>
        <taxon>Agaricomycetidae</taxon>
        <taxon>Agaricales</taxon>
        <taxon>Agaricineae</taxon>
        <taxon>Hydnangiaceae</taxon>
        <taxon>Laccaria</taxon>
    </lineage>
</organism>
<dbReference type="PANTHER" id="PTHR31962:SF1">
    <property type="entry name" value="SPHINGOLIPID LONG CHAIN BASE-RESPONSIVE PROTEIN PIL1"/>
    <property type="match status" value="1"/>
</dbReference>